<comment type="caution">
    <text evidence="1">The sequence shown here is derived from an EMBL/GenBank/DDBJ whole genome shotgun (WGS) entry which is preliminary data.</text>
</comment>
<dbReference type="Proteomes" id="UP001249851">
    <property type="component" value="Unassembled WGS sequence"/>
</dbReference>
<protein>
    <submittedName>
        <fullName evidence="1">Uncharacterized protein</fullName>
    </submittedName>
</protein>
<organism evidence="1 2">
    <name type="scientific">Acropora cervicornis</name>
    <name type="common">Staghorn coral</name>
    <dbReference type="NCBI Taxonomy" id="6130"/>
    <lineage>
        <taxon>Eukaryota</taxon>
        <taxon>Metazoa</taxon>
        <taxon>Cnidaria</taxon>
        <taxon>Anthozoa</taxon>
        <taxon>Hexacorallia</taxon>
        <taxon>Scleractinia</taxon>
        <taxon>Astrocoeniina</taxon>
        <taxon>Acroporidae</taxon>
        <taxon>Acropora</taxon>
    </lineage>
</organism>
<evidence type="ECO:0000313" key="1">
    <source>
        <dbReference type="EMBL" id="KAK2571361.1"/>
    </source>
</evidence>
<gene>
    <name evidence="1" type="ORF">P5673_003948</name>
</gene>
<evidence type="ECO:0000313" key="2">
    <source>
        <dbReference type="Proteomes" id="UP001249851"/>
    </source>
</evidence>
<accession>A0AAD9R1I5</accession>
<dbReference type="EMBL" id="JARQWQ010000006">
    <property type="protein sequence ID" value="KAK2571361.1"/>
    <property type="molecule type" value="Genomic_DNA"/>
</dbReference>
<keyword evidence="2" id="KW-1185">Reference proteome</keyword>
<reference evidence="1" key="2">
    <citation type="journal article" date="2023" name="Science">
        <title>Genomic signatures of disease resistance in endangered staghorn corals.</title>
        <authorList>
            <person name="Vollmer S.V."/>
            <person name="Selwyn J.D."/>
            <person name="Despard B.A."/>
            <person name="Roesel C.L."/>
        </authorList>
    </citation>
    <scope>NUCLEOTIDE SEQUENCE</scope>
    <source>
        <strain evidence="1">K2</strain>
    </source>
</reference>
<dbReference type="AlphaFoldDB" id="A0AAD9R1I5"/>
<name>A0AAD9R1I5_ACRCE</name>
<sequence>MADLVAFSCPLQLKKTEREDIQGLVFSEVQLGSCEKGTEMKWDDKALIAKLGVFINSKEEIHKEDKRLCALRQSRSASKGSVTKALNDVRDLMRDCKNIALVKEKLKNIKVTVGNFHIAHDAYHRNLTDELTIEEANKYAVLNC</sequence>
<proteinExistence type="predicted"/>
<reference evidence="1" key="1">
    <citation type="journal article" date="2023" name="G3 (Bethesda)">
        <title>Whole genome assembly and annotation of the endangered Caribbean coral Acropora cervicornis.</title>
        <authorList>
            <person name="Selwyn J.D."/>
            <person name="Vollmer S.V."/>
        </authorList>
    </citation>
    <scope>NUCLEOTIDE SEQUENCE</scope>
    <source>
        <strain evidence="1">K2</strain>
    </source>
</reference>